<name>A0A8B6BTJ4_MYTGA</name>
<organism evidence="2 3">
    <name type="scientific">Mytilus galloprovincialis</name>
    <name type="common">Mediterranean mussel</name>
    <dbReference type="NCBI Taxonomy" id="29158"/>
    <lineage>
        <taxon>Eukaryota</taxon>
        <taxon>Metazoa</taxon>
        <taxon>Spiralia</taxon>
        <taxon>Lophotrochozoa</taxon>
        <taxon>Mollusca</taxon>
        <taxon>Bivalvia</taxon>
        <taxon>Autobranchia</taxon>
        <taxon>Pteriomorphia</taxon>
        <taxon>Mytilida</taxon>
        <taxon>Mytiloidea</taxon>
        <taxon>Mytilidae</taxon>
        <taxon>Mytilinae</taxon>
        <taxon>Mytilus</taxon>
    </lineage>
</organism>
<evidence type="ECO:0000256" key="1">
    <source>
        <dbReference type="SAM" id="Phobius"/>
    </source>
</evidence>
<keyword evidence="1" id="KW-0472">Membrane</keyword>
<keyword evidence="1" id="KW-1133">Transmembrane helix</keyword>
<reference evidence="2" key="1">
    <citation type="submission" date="2018-11" db="EMBL/GenBank/DDBJ databases">
        <authorList>
            <person name="Alioto T."/>
            <person name="Alioto T."/>
        </authorList>
    </citation>
    <scope>NUCLEOTIDE SEQUENCE</scope>
</reference>
<protein>
    <submittedName>
        <fullName evidence="2">Uncharacterized protein</fullName>
    </submittedName>
</protein>
<keyword evidence="1" id="KW-0812">Transmembrane</keyword>
<dbReference type="AlphaFoldDB" id="A0A8B6BTJ4"/>
<feature type="transmembrane region" description="Helical" evidence="1">
    <location>
        <begin position="183"/>
        <end position="206"/>
    </location>
</feature>
<comment type="caution">
    <text evidence="2">The sequence shown here is derived from an EMBL/GenBank/DDBJ whole genome shotgun (WGS) entry which is preliminary data.</text>
</comment>
<feature type="transmembrane region" description="Helical" evidence="1">
    <location>
        <begin position="226"/>
        <end position="253"/>
    </location>
</feature>
<gene>
    <name evidence="2" type="ORF">MGAL_10B051001</name>
</gene>
<dbReference type="Proteomes" id="UP000596742">
    <property type="component" value="Unassembled WGS sequence"/>
</dbReference>
<accession>A0A8B6BTJ4</accession>
<sequence length="279" mass="31560">MQIFQKVVIGTCSASFLMVMIGFITPGWLIIGVDFQKMQEWEIKSLPIEEQNQLKEEKARMEKNPNEPHMKDLRLRCGPFYVRSCVTVEIGKLTSDICVIMLSGSAIDTMETMMRINETGQQVMQITEEKLHKNGINLSKESMINMCRAIVVVCSLAFIQSFVSLVLTFVYCCKRYPPKRLGVVGSVFLILSGTTTSIFLIIYLIIHGQYMSLIRSKHIEDVYDLGFPYSPTLCMFGSIMYFVCAGIVIYLTLKSKGQYSYELMVIDTSKGGSTYIGKT</sequence>
<dbReference type="Gene3D" id="1.20.140.150">
    <property type="match status" value="1"/>
</dbReference>
<keyword evidence="3" id="KW-1185">Reference proteome</keyword>
<proteinExistence type="predicted"/>
<dbReference type="OrthoDB" id="10324399at2759"/>
<feature type="transmembrane region" description="Helical" evidence="1">
    <location>
        <begin position="7"/>
        <end position="31"/>
    </location>
</feature>
<dbReference type="EMBL" id="UYJE01000634">
    <property type="protein sequence ID" value="VDH94683.1"/>
    <property type="molecule type" value="Genomic_DNA"/>
</dbReference>
<feature type="transmembrane region" description="Helical" evidence="1">
    <location>
        <begin position="149"/>
        <end position="171"/>
    </location>
</feature>
<evidence type="ECO:0000313" key="3">
    <source>
        <dbReference type="Proteomes" id="UP000596742"/>
    </source>
</evidence>
<evidence type="ECO:0000313" key="2">
    <source>
        <dbReference type="EMBL" id="VDH94683.1"/>
    </source>
</evidence>